<evidence type="ECO:0000313" key="6">
    <source>
        <dbReference type="Proteomes" id="UP000076021"/>
    </source>
</evidence>
<evidence type="ECO:0000256" key="1">
    <source>
        <dbReference type="ARBA" id="ARBA00022729"/>
    </source>
</evidence>
<dbReference type="RefSeq" id="WP_066784486.1">
    <property type="nucleotide sequence ID" value="NZ_CP014806.1"/>
</dbReference>
<reference evidence="6" key="2">
    <citation type="submission" date="2016-03" db="EMBL/GenBank/DDBJ databases">
        <authorList>
            <person name="Seldin L."/>
        </authorList>
    </citation>
    <scope>NUCLEOTIDE SEQUENCE [LARGE SCALE GENOMIC DNA]</scope>
    <source>
        <strain evidence="6">PP9</strain>
    </source>
</reference>
<dbReference type="AlphaFoldDB" id="A0A143H8N8"/>
<dbReference type="GO" id="GO:0008768">
    <property type="term" value="F:UDP-sugar diphosphatase activity"/>
    <property type="evidence" value="ECO:0007669"/>
    <property type="project" value="TreeGrafter"/>
</dbReference>
<dbReference type="OrthoDB" id="9775118at2"/>
<organism evidence="5 6">
    <name type="scientific">Rummeliibacillus stabekisii</name>
    <dbReference type="NCBI Taxonomy" id="241244"/>
    <lineage>
        <taxon>Bacteria</taxon>
        <taxon>Bacillati</taxon>
        <taxon>Bacillota</taxon>
        <taxon>Bacilli</taxon>
        <taxon>Bacillales</taxon>
        <taxon>Caryophanaceae</taxon>
        <taxon>Rummeliibacillus</taxon>
    </lineage>
</organism>
<gene>
    <name evidence="5" type="ORF">ATY39_00940</name>
</gene>
<dbReference type="GO" id="GO:0009166">
    <property type="term" value="P:nucleotide catabolic process"/>
    <property type="evidence" value="ECO:0007669"/>
    <property type="project" value="InterPro"/>
</dbReference>
<dbReference type="GO" id="GO:0008253">
    <property type="term" value="F:5'-nucleotidase activity"/>
    <property type="evidence" value="ECO:0007669"/>
    <property type="project" value="TreeGrafter"/>
</dbReference>
<dbReference type="SUPFAM" id="SSF56300">
    <property type="entry name" value="Metallo-dependent phosphatases"/>
    <property type="match status" value="1"/>
</dbReference>
<dbReference type="InterPro" id="IPR029052">
    <property type="entry name" value="Metallo-depent_PP-like"/>
</dbReference>
<dbReference type="InterPro" id="IPR004843">
    <property type="entry name" value="Calcineurin-like_PHP"/>
</dbReference>
<keyword evidence="2" id="KW-0547">Nucleotide-binding</keyword>
<dbReference type="PANTHER" id="PTHR11575">
    <property type="entry name" value="5'-NUCLEOTIDASE-RELATED"/>
    <property type="match status" value="1"/>
</dbReference>
<dbReference type="GO" id="GO:0000166">
    <property type="term" value="F:nucleotide binding"/>
    <property type="evidence" value="ECO:0007669"/>
    <property type="project" value="UniProtKB-KW"/>
</dbReference>
<feature type="domain" description="5'-Nucleotidase C-terminal" evidence="4">
    <location>
        <begin position="398"/>
        <end position="543"/>
    </location>
</feature>
<dbReference type="PRINTS" id="PR01607">
    <property type="entry name" value="APYRASEFAMLY"/>
</dbReference>
<evidence type="ECO:0000256" key="2">
    <source>
        <dbReference type="RuleBase" id="RU362119"/>
    </source>
</evidence>
<dbReference type="Gene3D" id="3.90.780.10">
    <property type="entry name" value="5'-Nucleotidase, C-terminal domain"/>
    <property type="match status" value="1"/>
</dbReference>
<evidence type="ECO:0000313" key="5">
    <source>
        <dbReference type="EMBL" id="AMW98107.1"/>
    </source>
</evidence>
<proteinExistence type="inferred from homology"/>
<dbReference type="InterPro" id="IPR006146">
    <property type="entry name" value="5'-Nucleotdase_CS"/>
</dbReference>
<dbReference type="InterPro" id="IPR006179">
    <property type="entry name" value="5_nucleotidase/apyrase"/>
</dbReference>
<dbReference type="STRING" id="241244.ATY39_00940"/>
<feature type="chain" id="PRO_5007357177" evidence="2">
    <location>
        <begin position="25"/>
        <end position="580"/>
    </location>
</feature>
<dbReference type="Pfam" id="PF02872">
    <property type="entry name" value="5_nucleotid_C"/>
    <property type="match status" value="1"/>
</dbReference>
<dbReference type="InterPro" id="IPR036907">
    <property type="entry name" value="5'-Nucleotdase_C_sf"/>
</dbReference>
<dbReference type="Gene3D" id="3.60.21.10">
    <property type="match status" value="1"/>
</dbReference>
<keyword evidence="1 2" id="KW-0732">Signal</keyword>
<dbReference type="PANTHER" id="PTHR11575:SF24">
    <property type="entry name" value="5'-NUCLEOTIDASE"/>
    <property type="match status" value="1"/>
</dbReference>
<protein>
    <submittedName>
        <fullName evidence="5">Bifunctional metallophosphatase/5'-nucleotidase</fullName>
    </submittedName>
</protein>
<evidence type="ECO:0000259" key="3">
    <source>
        <dbReference type="Pfam" id="PF00149"/>
    </source>
</evidence>
<keyword evidence="6" id="KW-1185">Reference proteome</keyword>
<accession>A0A143H8N8</accession>
<dbReference type="GO" id="GO:0046872">
    <property type="term" value="F:metal ion binding"/>
    <property type="evidence" value="ECO:0007669"/>
    <property type="project" value="InterPro"/>
</dbReference>
<dbReference type="PROSITE" id="PS00786">
    <property type="entry name" value="5_NUCLEOTIDASE_2"/>
    <property type="match status" value="1"/>
</dbReference>
<keyword evidence="2" id="KW-0378">Hydrolase</keyword>
<dbReference type="EMBL" id="CP014806">
    <property type="protein sequence ID" value="AMW98107.1"/>
    <property type="molecule type" value="Genomic_DNA"/>
</dbReference>
<dbReference type="Pfam" id="PF00149">
    <property type="entry name" value="Metallophos"/>
    <property type="match status" value="1"/>
</dbReference>
<comment type="similarity">
    <text evidence="2">Belongs to the 5'-nucleotidase family.</text>
</comment>
<name>A0A143H8N8_9BACL</name>
<feature type="domain" description="Calcineurin-like phosphoesterase" evidence="3">
    <location>
        <begin position="41"/>
        <end position="305"/>
    </location>
</feature>
<reference evidence="5 6" key="1">
    <citation type="journal article" date="2016" name="Genome Announc.">
        <title>Whole-Genome Sequence of Rummeliibacillus stabekisii Strain PP9 Isolated from Antarctic Soil.</title>
        <authorList>
            <person name="da Mota F.F."/>
            <person name="Vollu R.E."/>
            <person name="Jurelevicius D."/>
            <person name="Seldin L."/>
        </authorList>
    </citation>
    <scope>NUCLEOTIDE SEQUENCE [LARGE SCALE GENOMIC DNA]</scope>
    <source>
        <strain evidence="5 6">PP9</strain>
    </source>
</reference>
<evidence type="ECO:0000259" key="4">
    <source>
        <dbReference type="Pfam" id="PF02872"/>
    </source>
</evidence>
<dbReference type="KEGG" id="rst:ATY39_00940"/>
<dbReference type="GO" id="GO:0030288">
    <property type="term" value="C:outer membrane-bounded periplasmic space"/>
    <property type="evidence" value="ECO:0007669"/>
    <property type="project" value="TreeGrafter"/>
</dbReference>
<dbReference type="InterPro" id="IPR008334">
    <property type="entry name" value="5'-Nucleotdase_C"/>
</dbReference>
<dbReference type="SUPFAM" id="SSF55816">
    <property type="entry name" value="5'-nucleotidase (syn. UDP-sugar hydrolase), C-terminal domain"/>
    <property type="match status" value="1"/>
</dbReference>
<sequence length="580" mass="62484">MFKTKIVATLGAAALLMTPMSAFAKTTPAKPKAPTTVPVQFLSINDMHGNIGESYKATDGTPIGGAPALAYHFEQEKAAFAKKYKLKTAAANTYRISAGDLVGGSPSYSSLLQDEPTMNAANAIKFTVGALGNHEFDEGIDEFKRILNGLAPTEATQNYELVKDYKLTKSNMEILTSNIVDKKSKKILSGFKPYTVKKYGGVKVGFIGVVTPDIKTVVLSKHVENIEVVNPAKAIAKYSKVLRKQGVNAIVVVAHSGAYNTDADTSIETQGKEKILGQTVDMLKELEKIDSKHSVDVVIGGHDHNFANGVYKNTRIIEAKSFGKAYSVVTGKISKKTKDFIKTPSGIVKYNYLPTEEQINSNKVSKKVNGIVNEAKSLVKEKIDAPIATASFESITRDRVAHPLGGSPVGNLVTDGQLSQAKALGYNADFAMTNSGGIRADLTTVKDGDKNVITWGKAQAVQPFGNYLKVVDMTGANIKEAINQQFTGGYGLEVSGLHYTYNSKGVVDVFVGDTSEKIDPAKTYSVVINDFIATGGDNFKAFTTATNDKTIEVDTDAFINYLKGKQTIEEPTEVRNVKVD</sequence>
<dbReference type="Proteomes" id="UP000076021">
    <property type="component" value="Chromosome"/>
</dbReference>
<feature type="signal peptide" evidence="2">
    <location>
        <begin position="1"/>
        <end position="24"/>
    </location>
</feature>